<evidence type="ECO:0000313" key="2">
    <source>
        <dbReference type="EMBL" id="QJI00245.1"/>
    </source>
</evidence>
<dbReference type="EMBL" id="MT144218">
    <property type="protein sequence ID" value="QJA50797.1"/>
    <property type="molecule type" value="Genomic_DNA"/>
</dbReference>
<sequence length="67" mass="8081">MKIEIEYILNERVEIIPLERIGRVASIWITEHGIKYEIRYFDNATAQSTYFFSDELRNKTNKEELNQ</sequence>
<evidence type="ECO:0000313" key="1">
    <source>
        <dbReference type="EMBL" id="QJA50797.1"/>
    </source>
</evidence>
<proteinExistence type="predicted"/>
<gene>
    <name evidence="1" type="ORF">TM448A01898_0011</name>
    <name evidence="2" type="ORF">TM448B01885_0015</name>
</gene>
<dbReference type="EMBL" id="MT144838">
    <property type="protein sequence ID" value="QJI00245.1"/>
    <property type="molecule type" value="Genomic_DNA"/>
</dbReference>
<organism evidence="1">
    <name type="scientific">viral metagenome</name>
    <dbReference type="NCBI Taxonomy" id="1070528"/>
    <lineage>
        <taxon>unclassified sequences</taxon>
        <taxon>metagenomes</taxon>
        <taxon>organismal metagenomes</taxon>
    </lineage>
</organism>
<reference evidence="1" key="1">
    <citation type="submission" date="2020-03" db="EMBL/GenBank/DDBJ databases">
        <title>The deep terrestrial virosphere.</title>
        <authorList>
            <person name="Holmfeldt K."/>
            <person name="Nilsson E."/>
            <person name="Simone D."/>
            <person name="Lopez-Fernandez M."/>
            <person name="Wu X."/>
            <person name="de Brujin I."/>
            <person name="Lundin D."/>
            <person name="Andersson A."/>
            <person name="Bertilsson S."/>
            <person name="Dopson M."/>
        </authorList>
    </citation>
    <scope>NUCLEOTIDE SEQUENCE</scope>
    <source>
        <strain evidence="1">TM448A01898</strain>
        <strain evidence="2">TM448B01885</strain>
    </source>
</reference>
<dbReference type="AlphaFoldDB" id="A0A6H1ZU03"/>
<accession>A0A6H1ZU03</accession>
<protein>
    <submittedName>
        <fullName evidence="1">Uncharacterized protein</fullName>
    </submittedName>
</protein>
<name>A0A6H1ZU03_9ZZZZ</name>